<sequence>MYRKLLISLCLIGLTTATVTVDASQHCDCSELNQTDCAFALAYCVWNQSDSECMSYTFGCSDLTTQVLCDAAGSCKWNSGSCEDWDPSCSDGTTADLCNDIDGCYWNKSNACASFSACADYSTDNCPSSEWCSVTSGACANYSFVTCSTQTQATCQGYDTKTTRCAWANDSSCKSLARTFSACSDYNNFTSECNNQWNCVYDGSACRARKCSDASIEALCTSINTGDTTYSLCSWSNNACADAADTSALTKDNCYSKTLKNYKWSSDNKCVACDDLVDNSDSSNSVILGAFVLLALIA</sequence>
<feature type="signal peptide" evidence="1">
    <location>
        <begin position="1"/>
        <end position="17"/>
    </location>
</feature>
<keyword evidence="3" id="KW-1185">Reference proteome</keyword>
<gene>
    <name evidence="2" type="ORF">POCTA_138.1.T0880123</name>
</gene>
<evidence type="ECO:0000313" key="3">
    <source>
        <dbReference type="Proteomes" id="UP000683925"/>
    </source>
</evidence>
<reference evidence="2" key="1">
    <citation type="submission" date="2021-01" db="EMBL/GenBank/DDBJ databases">
        <authorList>
            <consortium name="Genoscope - CEA"/>
            <person name="William W."/>
        </authorList>
    </citation>
    <scope>NUCLEOTIDE SEQUENCE</scope>
</reference>
<dbReference type="OrthoDB" id="299033at2759"/>
<evidence type="ECO:0000313" key="2">
    <source>
        <dbReference type="EMBL" id="CAD8186618.1"/>
    </source>
</evidence>
<dbReference type="OMA" id="KSNACAS"/>
<evidence type="ECO:0000256" key="1">
    <source>
        <dbReference type="SAM" id="SignalP"/>
    </source>
</evidence>
<organism evidence="2 3">
    <name type="scientific">Paramecium octaurelia</name>
    <dbReference type="NCBI Taxonomy" id="43137"/>
    <lineage>
        <taxon>Eukaryota</taxon>
        <taxon>Sar</taxon>
        <taxon>Alveolata</taxon>
        <taxon>Ciliophora</taxon>
        <taxon>Intramacronucleata</taxon>
        <taxon>Oligohymenophorea</taxon>
        <taxon>Peniculida</taxon>
        <taxon>Parameciidae</taxon>
        <taxon>Paramecium</taxon>
    </lineage>
</organism>
<keyword evidence="1" id="KW-0732">Signal</keyword>
<dbReference type="AlphaFoldDB" id="A0A8S1W8P1"/>
<feature type="chain" id="PRO_5035883799" evidence="1">
    <location>
        <begin position="18"/>
        <end position="298"/>
    </location>
</feature>
<accession>A0A8S1W8P1</accession>
<dbReference type="EMBL" id="CAJJDP010000087">
    <property type="protein sequence ID" value="CAD8186618.1"/>
    <property type="molecule type" value="Genomic_DNA"/>
</dbReference>
<name>A0A8S1W8P1_PAROT</name>
<dbReference type="Proteomes" id="UP000683925">
    <property type="component" value="Unassembled WGS sequence"/>
</dbReference>
<comment type="caution">
    <text evidence="2">The sequence shown here is derived from an EMBL/GenBank/DDBJ whole genome shotgun (WGS) entry which is preliminary data.</text>
</comment>
<protein>
    <submittedName>
        <fullName evidence="2">Uncharacterized protein</fullName>
    </submittedName>
</protein>
<proteinExistence type="predicted"/>